<evidence type="ECO:0008006" key="4">
    <source>
        <dbReference type="Google" id="ProtNLM"/>
    </source>
</evidence>
<dbReference type="EMBL" id="AAOS02000039">
    <property type="protein sequence ID" value="EDR30563.1"/>
    <property type="molecule type" value="Genomic_DNA"/>
</dbReference>
<reference evidence="2 3" key="2">
    <citation type="submission" date="2010-03" db="EMBL/GenBank/DDBJ databases">
        <authorList>
            <person name="Payne S.H."/>
            <person name="Sutton G.G."/>
        </authorList>
    </citation>
    <scope>NUCLEOTIDE SEQUENCE [LARGE SCALE GENOMIC DNA]</scope>
    <source>
        <strain evidence="2 3">IP275</strain>
    </source>
</reference>
<proteinExistence type="predicted"/>
<dbReference type="AlphaFoldDB" id="A0AAV3BCU1"/>
<keyword evidence="1" id="KW-0812">Transmembrane</keyword>
<feature type="transmembrane region" description="Helical" evidence="1">
    <location>
        <begin position="6"/>
        <end position="22"/>
    </location>
</feature>
<sequence>MRPMGYLVFTLLSKTALIYLGYTQNSSNGRKMEIRAKIN</sequence>
<name>A0AAV3BCU1_YERPE</name>
<gene>
    <name evidence="2" type="ORF">YPIP275_1832</name>
</gene>
<protein>
    <recommendedName>
        <fullName evidence="4">Transposase</fullName>
    </recommendedName>
</protein>
<dbReference type="Proteomes" id="UP000004430">
    <property type="component" value="Unassembled WGS sequence"/>
</dbReference>
<organism evidence="2 3">
    <name type="scientific">Yersinia pestis biovar Orientalis str. IP275</name>
    <dbReference type="NCBI Taxonomy" id="373665"/>
    <lineage>
        <taxon>Bacteria</taxon>
        <taxon>Pseudomonadati</taxon>
        <taxon>Pseudomonadota</taxon>
        <taxon>Gammaproteobacteria</taxon>
        <taxon>Enterobacterales</taxon>
        <taxon>Yersiniaceae</taxon>
        <taxon>Yersinia</taxon>
    </lineage>
</organism>
<evidence type="ECO:0000313" key="2">
    <source>
        <dbReference type="EMBL" id="EDR30563.1"/>
    </source>
</evidence>
<comment type="caution">
    <text evidence="2">The sequence shown here is derived from an EMBL/GenBank/DDBJ whole genome shotgun (WGS) entry which is preliminary data.</text>
</comment>
<keyword evidence="1" id="KW-1133">Transmembrane helix</keyword>
<accession>A0AAV3BCU1</accession>
<keyword evidence="1" id="KW-0472">Membrane</keyword>
<evidence type="ECO:0000313" key="3">
    <source>
        <dbReference type="Proteomes" id="UP000004430"/>
    </source>
</evidence>
<reference evidence="2 3" key="1">
    <citation type="submission" date="2008-01" db="EMBL/GenBank/DDBJ databases">
        <title>Yersinia pestis Strain IP275 project at JCVI/TIGR.</title>
        <authorList>
            <person name="Ravel J."/>
            <person name="Eppinger M."/>
            <person name="Fricke W.F."/>
            <person name="Rosovitz M."/>
            <person name="Lindler L.E."/>
            <person name="Bearden S."/>
            <person name="Shriefer M."/>
        </authorList>
    </citation>
    <scope>NUCLEOTIDE SEQUENCE [LARGE SCALE GENOMIC DNA]</scope>
    <source>
        <strain evidence="2 3">IP275</strain>
    </source>
</reference>
<evidence type="ECO:0000256" key="1">
    <source>
        <dbReference type="SAM" id="Phobius"/>
    </source>
</evidence>